<protein>
    <recommendedName>
        <fullName evidence="4">HTH marR-type domain-containing protein</fullName>
    </recommendedName>
</protein>
<evidence type="ECO:0000313" key="3">
    <source>
        <dbReference type="Proteomes" id="UP000029692"/>
    </source>
</evidence>
<evidence type="ECO:0000313" key="2">
    <source>
        <dbReference type="EMBL" id="KGE71212.1"/>
    </source>
</evidence>
<dbReference type="PANTHER" id="PTHR18964:SF149">
    <property type="entry name" value="BIFUNCTIONAL UDP-N-ACETYLGLUCOSAMINE 2-EPIMERASE_N-ACETYLMANNOSAMINE KINASE"/>
    <property type="match status" value="1"/>
</dbReference>
<sequence length="395" mass="43923">MLISKQTQNKLNISRILHLIWKEQGISRSDIARRLSLDKSTITDATQKLLETGVIEEWKQGESKPRGGRRPTYLRIKNGFGIVVGIEFRPESYRAVFCDLRGDILHSFSGVQEVQSGTITPALSDLITNLCSQAQNLNLPVIAIGIGLTGIVDVRKGRILYSIPFQIYEPQNLAEQLIEIHHLPILIENDANACAWAELNNSDYNNHANFLALLGEIPPAIPLEETTHVDAFSVGIGLAFGRRVYHGTDNFAGEFRSIFWAGETEGQFSVSKADLTRFASDSRVREQIFSELARQIALLVNTLNLNGIFICGGMERYSSEFIPLLDHYIKENWSYEMSIARDLPLLNSSYGDLAVAVGSAAVILDTLFGIPDYHHEDGGLSGRIRDLILGHMARS</sequence>
<dbReference type="EMBL" id="JNUP01000067">
    <property type="protein sequence ID" value="KGE71212.1"/>
    <property type="molecule type" value="Genomic_DNA"/>
</dbReference>
<dbReference type="InterPro" id="IPR011991">
    <property type="entry name" value="ArsR-like_HTH"/>
</dbReference>
<accession>A0A098QXL2</accession>
<dbReference type="OrthoDB" id="369851at2"/>
<dbReference type="InterPro" id="IPR036388">
    <property type="entry name" value="WH-like_DNA-bd_sf"/>
</dbReference>
<dbReference type="Gene3D" id="1.10.10.10">
    <property type="entry name" value="Winged helix-like DNA-binding domain superfamily/Winged helix DNA-binding domain"/>
    <property type="match status" value="1"/>
</dbReference>
<proteinExistence type="inferred from homology"/>
<comment type="similarity">
    <text evidence="1">Belongs to the ROK (NagC/XylR) family.</text>
</comment>
<evidence type="ECO:0008006" key="4">
    <source>
        <dbReference type="Google" id="ProtNLM"/>
    </source>
</evidence>
<dbReference type="Pfam" id="PF00480">
    <property type="entry name" value="ROK"/>
    <property type="match status" value="1"/>
</dbReference>
<dbReference type="PANTHER" id="PTHR18964">
    <property type="entry name" value="ROK (REPRESSOR, ORF, KINASE) FAMILY"/>
    <property type="match status" value="1"/>
</dbReference>
<organism evidence="2 3">
    <name type="scientific">Spirochaeta lutea</name>
    <dbReference type="NCBI Taxonomy" id="1480694"/>
    <lineage>
        <taxon>Bacteria</taxon>
        <taxon>Pseudomonadati</taxon>
        <taxon>Spirochaetota</taxon>
        <taxon>Spirochaetia</taxon>
        <taxon>Spirochaetales</taxon>
        <taxon>Spirochaetaceae</taxon>
        <taxon>Spirochaeta</taxon>
    </lineage>
</organism>
<dbReference type="eggNOG" id="COG1940">
    <property type="taxonomic scope" value="Bacteria"/>
</dbReference>
<dbReference type="CDD" id="cd23763">
    <property type="entry name" value="ASKHA_ATPase_ROK"/>
    <property type="match status" value="1"/>
</dbReference>
<dbReference type="SUPFAM" id="SSF46785">
    <property type="entry name" value="Winged helix' DNA-binding domain"/>
    <property type="match status" value="1"/>
</dbReference>
<dbReference type="InterPro" id="IPR036390">
    <property type="entry name" value="WH_DNA-bd_sf"/>
</dbReference>
<dbReference type="InterPro" id="IPR043129">
    <property type="entry name" value="ATPase_NBD"/>
</dbReference>
<evidence type="ECO:0000256" key="1">
    <source>
        <dbReference type="ARBA" id="ARBA00006479"/>
    </source>
</evidence>
<dbReference type="InterPro" id="IPR000600">
    <property type="entry name" value="ROK"/>
</dbReference>
<dbReference type="Pfam" id="PF13412">
    <property type="entry name" value="HTH_24"/>
    <property type="match status" value="1"/>
</dbReference>
<dbReference type="STRING" id="1480694.DC28_12205"/>
<dbReference type="Proteomes" id="UP000029692">
    <property type="component" value="Unassembled WGS sequence"/>
</dbReference>
<dbReference type="AlphaFoldDB" id="A0A098QXL2"/>
<dbReference type="GO" id="GO:0006355">
    <property type="term" value="P:regulation of DNA-templated transcription"/>
    <property type="evidence" value="ECO:0007669"/>
    <property type="project" value="UniProtKB-ARBA"/>
</dbReference>
<name>A0A098QXL2_9SPIO</name>
<gene>
    <name evidence="2" type="ORF">DC28_12205</name>
</gene>
<comment type="caution">
    <text evidence="2">The sequence shown here is derived from an EMBL/GenBank/DDBJ whole genome shotgun (WGS) entry which is preliminary data.</text>
</comment>
<keyword evidence="3" id="KW-1185">Reference proteome</keyword>
<dbReference type="SUPFAM" id="SSF53067">
    <property type="entry name" value="Actin-like ATPase domain"/>
    <property type="match status" value="1"/>
</dbReference>
<dbReference type="Gene3D" id="3.30.420.40">
    <property type="match status" value="2"/>
</dbReference>
<reference evidence="2 3" key="1">
    <citation type="submission" date="2014-05" db="EMBL/GenBank/DDBJ databases">
        <title>De novo Genome Sequence of Spirocheata sp.</title>
        <authorList>
            <person name="Shivani Y."/>
            <person name="Subhash Y."/>
            <person name="Tushar L."/>
            <person name="Sasikala C."/>
            <person name="Ramana C.V."/>
        </authorList>
    </citation>
    <scope>NUCLEOTIDE SEQUENCE [LARGE SCALE GENOMIC DNA]</scope>
    <source>
        <strain evidence="2 3">JC230</strain>
    </source>
</reference>
<dbReference type="RefSeq" id="WP_037548906.1">
    <property type="nucleotide sequence ID" value="NZ_JNUP01000067.1"/>
</dbReference>
<dbReference type="CDD" id="cd00090">
    <property type="entry name" value="HTH_ARSR"/>
    <property type="match status" value="1"/>
</dbReference>